<keyword evidence="2" id="KW-1185">Reference proteome</keyword>
<dbReference type="OrthoDB" id="6299642at2759"/>
<name>A0A3P7M8U3_DIBLA</name>
<protein>
    <submittedName>
        <fullName evidence="1">Uncharacterized protein</fullName>
    </submittedName>
</protein>
<dbReference type="Proteomes" id="UP000281553">
    <property type="component" value="Unassembled WGS sequence"/>
</dbReference>
<reference evidence="1 2" key="1">
    <citation type="submission" date="2018-11" db="EMBL/GenBank/DDBJ databases">
        <authorList>
            <consortium name="Pathogen Informatics"/>
        </authorList>
    </citation>
    <scope>NUCLEOTIDE SEQUENCE [LARGE SCALE GENOMIC DNA]</scope>
</reference>
<gene>
    <name evidence="1" type="ORF">DILT_LOCUS14085</name>
</gene>
<organism evidence="1 2">
    <name type="scientific">Dibothriocephalus latus</name>
    <name type="common">Fish tapeworm</name>
    <name type="synonym">Diphyllobothrium latum</name>
    <dbReference type="NCBI Taxonomy" id="60516"/>
    <lineage>
        <taxon>Eukaryota</taxon>
        <taxon>Metazoa</taxon>
        <taxon>Spiralia</taxon>
        <taxon>Lophotrochozoa</taxon>
        <taxon>Platyhelminthes</taxon>
        <taxon>Cestoda</taxon>
        <taxon>Eucestoda</taxon>
        <taxon>Diphyllobothriidea</taxon>
        <taxon>Diphyllobothriidae</taxon>
        <taxon>Dibothriocephalus</taxon>
    </lineage>
</organism>
<dbReference type="EMBL" id="UYRU01072684">
    <property type="protein sequence ID" value="VDN22560.1"/>
    <property type="molecule type" value="Genomic_DNA"/>
</dbReference>
<evidence type="ECO:0000313" key="2">
    <source>
        <dbReference type="Proteomes" id="UP000281553"/>
    </source>
</evidence>
<accession>A0A3P7M8U3</accession>
<dbReference type="AlphaFoldDB" id="A0A3P7M8U3"/>
<sequence length="96" mass="10508">MDGVERSGNANKADGRWLLVAMAEFRDPCQCEYLIHTPTPSAKSGLVGSRPGVAHRLEPLEDNNGENLRSNVDEAYAAIVLTLCLISLFVDRHKDA</sequence>
<evidence type="ECO:0000313" key="1">
    <source>
        <dbReference type="EMBL" id="VDN22560.1"/>
    </source>
</evidence>
<proteinExistence type="predicted"/>